<feature type="domain" description="NTR" evidence="4">
    <location>
        <begin position="1"/>
        <end position="86"/>
    </location>
</feature>
<protein>
    <recommendedName>
        <fullName evidence="4">NTR domain-containing protein</fullName>
    </recommendedName>
</protein>
<accession>V8N5A4</accession>
<evidence type="ECO:0000313" key="6">
    <source>
        <dbReference type="Proteomes" id="UP000018936"/>
    </source>
</evidence>
<evidence type="ECO:0000259" key="4">
    <source>
        <dbReference type="PROSITE" id="PS50189"/>
    </source>
</evidence>
<comment type="subcellular location">
    <subcellularLocation>
        <location evidence="1">Secreted</location>
    </subcellularLocation>
</comment>
<evidence type="ECO:0000256" key="1">
    <source>
        <dbReference type="ARBA" id="ARBA00004613"/>
    </source>
</evidence>
<keyword evidence="3" id="KW-1015">Disulfide bond</keyword>
<keyword evidence="6" id="KW-1185">Reference proteome</keyword>
<dbReference type="SUPFAM" id="SSF50242">
    <property type="entry name" value="TIMP-like"/>
    <property type="match status" value="1"/>
</dbReference>
<dbReference type="GO" id="GO:0008191">
    <property type="term" value="F:metalloendopeptidase inhibitor activity"/>
    <property type="evidence" value="ECO:0007669"/>
    <property type="project" value="InterPro"/>
</dbReference>
<evidence type="ECO:0000256" key="3">
    <source>
        <dbReference type="ARBA" id="ARBA00023157"/>
    </source>
</evidence>
<dbReference type="AlphaFoldDB" id="V8N5A4"/>
<dbReference type="PROSITE" id="PS50189">
    <property type="entry name" value="NTR"/>
    <property type="match status" value="1"/>
</dbReference>
<organism evidence="5 6">
    <name type="scientific">Ophiophagus hannah</name>
    <name type="common">King cobra</name>
    <name type="synonym">Naja hannah</name>
    <dbReference type="NCBI Taxonomy" id="8665"/>
    <lineage>
        <taxon>Eukaryota</taxon>
        <taxon>Metazoa</taxon>
        <taxon>Chordata</taxon>
        <taxon>Craniata</taxon>
        <taxon>Vertebrata</taxon>
        <taxon>Euteleostomi</taxon>
        <taxon>Lepidosauria</taxon>
        <taxon>Squamata</taxon>
        <taxon>Bifurcata</taxon>
        <taxon>Unidentata</taxon>
        <taxon>Episquamata</taxon>
        <taxon>Toxicofera</taxon>
        <taxon>Serpentes</taxon>
        <taxon>Colubroidea</taxon>
        <taxon>Elapidae</taxon>
        <taxon>Elapinae</taxon>
        <taxon>Ophiophagus</taxon>
    </lineage>
</organism>
<dbReference type="Proteomes" id="UP000018936">
    <property type="component" value="Unassembled WGS sequence"/>
</dbReference>
<proteinExistence type="predicted"/>
<gene>
    <name evidence="5" type="ORF">L345_17440</name>
</gene>
<dbReference type="Pfam" id="PF00965">
    <property type="entry name" value="TIMP"/>
    <property type="match status" value="1"/>
</dbReference>
<comment type="caution">
    <text evidence="5">The sequence shown here is derived from an EMBL/GenBank/DDBJ whole genome shotgun (WGS) entry which is preliminary data.</text>
</comment>
<dbReference type="Gene3D" id="2.40.50.120">
    <property type="match status" value="1"/>
</dbReference>
<dbReference type="EMBL" id="AZIM01011676">
    <property type="protein sequence ID" value="ETE56848.1"/>
    <property type="molecule type" value="Genomic_DNA"/>
</dbReference>
<feature type="non-terminal residue" evidence="5">
    <location>
        <position position="86"/>
    </location>
</feature>
<evidence type="ECO:0000256" key="2">
    <source>
        <dbReference type="ARBA" id="ARBA00022525"/>
    </source>
</evidence>
<dbReference type="OrthoDB" id="9026779at2759"/>
<sequence length="86" mass="10217">MRVRFIYVRRDSNFPIHINMFRINVIEVYKGPEYMSTVGILYSPESEYYCGYQHKGPFNEEDYLISGSIDDIGFQIRNCHLAKPWS</sequence>
<dbReference type="InterPro" id="IPR001820">
    <property type="entry name" value="TIMP"/>
</dbReference>
<evidence type="ECO:0000313" key="5">
    <source>
        <dbReference type="EMBL" id="ETE56848.1"/>
    </source>
</evidence>
<dbReference type="InterPro" id="IPR001134">
    <property type="entry name" value="Netrin_domain"/>
</dbReference>
<reference evidence="5 6" key="1">
    <citation type="journal article" date="2013" name="Proc. Natl. Acad. Sci. U.S.A.">
        <title>The king cobra genome reveals dynamic gene evolution and adaptation in the snake venom system.</title>
        <authorList>
            <person name="Vonk F.J."/>
            <person name="Casewell N.R."/>
            <person name="Henkel C.V."/>
            <person name="Heimberg A.M."/>
            <person name="Jansen H.J."/>
            <person name="McCleary R.J."/>
            <person name="Kerkkamp H.M."/>
            <person name="Vos R.A."/>
            <person name="Guerreiro I."/>
            <person name="Calvete J.J."/>
            <person name="Wuster W."/>
            <person name="Woods A.E."/>
            <person name="Logan J.M."/>
            <person name="Harrison R.A."/>
            <person name="Castoe T.A."/>
            <person name="de Koning A.P."/>
            <person name="Pollock D.D."/>
            <person name="Yandell M."/>
            <person name="Calderon D."/>
            <person name="Renjifo C."/>
            <person name="Currier R.B."/>
            <person name="Salgado D."/>
            <person name="Pla D."/>
            <person name="Sanz L."/>
            <person name="Hyder A.S."/>
            <person name="Ribeiro J.M."/>
            <person name="Arntzen J.W."/>
            <person name="van den Thillart G.E."/>
            <person name="Boetzer M."/>
            <person name="Pirovano W."/>
            <person name="Dirks R.P."/>
            <person name="Spaink H.P."/>
            <person name="Duboule D."/>
            <person name="McGlinn E."/>
            <person name="Kini R.M."/>
            <person name="Richardson M.K."/>
        </authorList>
    </citation>
    <scope>NUCLEOTIDE SEQUENCE</scope>
    <source>
        <tissue evidence="5">Blood</tissue>
    </source>
</reference>
<keyword evidence="2" id="KW-0964">Secreted</keyword>
<dbReference type="InterPro" id="IPR008993">
    <property type="entry name" value="TIMP-like_OB-fold"/>
</dbReference>
<name>V8N5A4_OPHHA</name>
<dbReference type="GO" id="GO:0005576">
    <property type="term" value="C:extracellular region"/>
    <property type="evidence" value="ECO:0007669"/>
    <property type="project" value="UniProtKB-SubCell"/>
</dbReference>